<keyword evidence="1 7" id="KW-0436">Ligase</keyword>
<dbReference type="GO" id="GO:0006260">
    <property type="term" value="P:DNA replication"/>
    <property type="evidence" value="ECO:0007669"/>
    <property type="project" value="UniProtKB-KW"/>
</dbReference>
<dbReference type="OrthoDB" id="9782700at2"/>
<dbReference type="CDD" id="cd07896">
    <property type="entry name" value="Adenylation_kDNA_ligase_like"/>
    <property type="match status" value="1"/>
</dbReference>
<feature type="domain" description="DNA ligase OB-like" evidence="6">
    <location>
        <begin position="205"/>
        <end position="268"/>
    </location>
</feature>
<dbReference type="InterPro" id="IPR029319">
    <property type="entry name" value="DNA_ligase_OB"/>
</dbReference>
<dbReference type="InterPro" id="IPR012340">
    <property type="entry name" value="NA-bd_OB-fold"/>
</dbReference>
<dbReference type="CDD" id="cd08041">
    <property type="entry name" value="OBF_kDNA_ligase_like"/>
    <property type="match status" value="1"/>
</dbReference>
<feature type="signal peptide" evidence="5">
    <location>
        <begin position="1"/>
        <end position="19"/>
    </location>
</feature>
<dbReference type="EMBL" id="UFUW01000001">
    <property type="protein sequence ID" value="SUX20332.1"/>
    <property type="molecule type" value="Genomic_DNA"/>
</dbReference>
<dbReference type="Gene3D" id="2.40.50.140">
    <property type="entry name" value="Nucleic acid-binding proteins"/>
    <property type="match status" value="1"/>
</dbReference>
<dbReference type="Pfam" id="PF14743">
    <property type="entry name" value="DNA_ligase_OB_2"/>
    <property type="match status" value="1"/>
</dbReference>
<name>A0A381E2Y6_9GAMM</name>
<dbReference type="AlphaFoldDB" id="A0A381E2Y6"/>
<gene>
    <name evidence="7" type="primary">ligA_2</name>
    <name evidence="7" type="ORF">NCTC13294_00718</name>
</gene>
<feature type="chain" id="PRO_5016582566" evidence="5">
    <location>
        <begin position="20"/>
        <end position="271"/>
    </location>
</feature>
<evidence type="ECO:0000313" key="7">
    <source>
        <dbReference type="EMBL" id="SUX20332.1"/>
    </source>
</evidence>
<dbReference type="PANTHER" id="PTHR47810">
    <property type="entry name" value="DNA LIGASE"/>
    <property type="match status" value="1"/>
</dbReference>
<dbReference type="Proteomes" id="UP000254572">
    <property type="component" value="Unassembled WGS sequence"/>
</dbReference>
<dbReference type="EC" id="6.5.1.1" evidence="7"/>
<keyword evidence="4" id="KW-0234">DNA repair</keyword>
<keyword evidence="2" id="KW-0235">DNA replication</keyword>
<dbReference type="Gene3D" id="3.30.1490.70">
    <property type="match status" value="1"/>
</dbReference>
<dbReference type="SUPFAM" id="SSF56091">
    <property type="entry name" value="DNA ligase/mRNA capping enzyme, catalytic domain"/>
    <property type="match status" value="1"/>
</dbReference>
<dbReference type="GO" id="GO:0003910">
    <property type="term" value="F:DNA ligase (ATP) activity"/>
    <property type="evidence" value="ECO:0007669"/>
    <property type="project" value="UniProtKB-EC"/>
</dbReference>
<evidence type="ECO:0000256" key="4">
    <source>
        <dbReference type="ARBA" id="ARBA00023204"/>
    </source>
</evidence>
<dbReference type="InterPro" id="IPR050326">
    <property type="entry name" value="NAD_dep_DNA_ligaseB"/>
</dbReference>
<dbReference type="NCBIfam" id="NF006592">
    <property type="entry name" value="PRK09125.1"/>
    <property type="match status" value="1"/>
</dbReference>
<evidence type="ECO:0000259" key="6">
    <source>
        <dbReference type="Pfam" id="PF14743"/>
    </source>
</evidence>
<keyword evidence="3" id="KW-0227">DNA damage</keyword>
<dbReference type="Gene3D" id="3.30.470.30">
    <property type="entry name" value="DNA ligase/mRNA capping enzyme"/>
    <property type="match status" value="1"/>
</dbReference>
<protein>
    <submittedName>
        <fullName evidence="7">DNA ligase</fullName>
        <ecNumber evidence="7">6.5.1.1</ecNumber>
    </submittedName>
</protein>
<evidence type="ECO:0000256" key="1">
    <source>
        <dbReference type="ARBA" id="ARBA00022598"/>
    </source>
</evidence>
<evidence type="ECO:0000256" key="5">
    <source>
        <dbReference type="SAM" id="SignalP"/>
    </source>
</evidence>
<dbReference type="SUPFAM" id="SSF50249">
    <property type="entry name" value="Nucleic acid-binding proteins"/>
    <property type="match status" value="1"/>
</dbReference>
<keyword evidence="8" id="KW-1185">Reference proteome</keyword>
<reference evidence="7 8" key="1">
    <citation type="submission" date="2018-06" db="EMBL/GenBank/DDBJ databases">
        <authorList>
            <consortium name="Pathogen Informatics"/>
            <person name="Doyle S."/>
        </authorList>
    </citation>
    <scope>NUCLEOTIDE SEQUENCE [LARGE SCALE GENOMIC DNA]</scope>
    <source>
        <strain evidence="7 8">NCTC13294</strain>
    </source>
</reference>
<dbReference type="GO" id="GO:0006281">
    <property type="term" value="P:DNA repair"/>
    <property type="evidence" value="ECO:0007669"/>
    <property type="project" value="UniProtKB-KW"/>
</dbReference>
<sequence length="271" mass="30043">MLRPARLLILLLISTITHAAIPDLILAGEYSGQDVRGWAMSEKLDGVRAYWDGHQLISRAGHPFRPPTGFLTDYPPWPLDGELYSVRGAFEHISGSVRRADGDWTGIYLHVFDVPQASGTLYQRLATLHGWLKDHPQARIRLIPQIPIRDPAQVDAALHHIEAAGGEGVMLRNPARPYHGGRSPYLLKHKSAHDAECTVIAHHTGTGRNAHRLGALTCENAHGKFRIGSGFSDAERENPPAIGSTITYRYRGYTKKGTPRFATYLRPRTGE</sequence>
<proteinExistence type="predicted"/>
<accession>A0A381E2Y6</accession>
<dbReference type="RefSeq" id="WP_115610956.1">
    <property type="nucleotide sequence ID" value="NZ_JBHLZC010000001.1"/>
</dbReference>
<organism evidence="7 8">
    <name type="scientific">Cardiobacterium valvarum</name>
    <dbReference type="NCBI Taxonomy" id="194702"/>
    <lineage>
        <taxon>Bacteria</taxon>
        <taxon>Pseudomonadati</taxon>
        <taxon>Pseudomonadota</taxon>
        <taxon>Gammaproteobacteria</taxon>
        <taxon>Cardiobacteriales</taxon>
        <taxon>Cardiobacteriaceae</taxon>
        <taxon>Cardiobacterium</taxon>
    </lineage>
</organism>
<evidence type="ECO:0000313" key="8">
    <source>
        <dbReference type="Proteomes" id="UP000254572"/>
    </source>
</evidence>
<keyword evidence="5" id="KW-0732">Signal</keyword>
<dbReference type="PANTHER" id="PTHR47810:SF1">
    <property type="entry name" value="DNA LIGASE B"/>
    <property type="match status" value="1"/>
</dbReference>
<evidence type="ECO:0000256" key="3">
    <source>
        <dbReference type="ARBA" id="ARBA00022763"/>
    </source>
</evidence>
<evidence type="ECO:0000256" key="2">
    <source>
        <dbReference type="ARBA" id="ARBA00022705"/>
    </source>
</evidence>